<dbReference type="PANTHER" id="PTHR36927:SF3">
    <property type="entry name" value="GLUCANS BIOSYNTHESIS PROTEIN C"/>
    <property type="match status" value="1"/>
</dbReference>
<dbReference type="InterPro" id="IPR050623">
    <property type="entry name" value="Glucan_succinyl_AcylTrfase"/>
</dbReference>
<dbReference type="RefSeq" id="WP_127123463.1">
    <property type="nucleotide sequence ID" value="NZ_BHXQ01000005.1"/>
</dbReference>
<keyword evidence="3" id="KW-0808">Transferase</keyword>
<dbReference type="OrthoDB" id="9809782at2"/>
<reference evidence="3 4" key="1">
    <citation type="submission" date="2018-11" db="EMBL/GenBank/DDBJ databases">
        <title>Chryseotalea sanarue gen. nov., sp., nov., a member of the family Cytophagaceae, isolated from a brackish lake in Hamamatsu Japan.</title>
        <authorList>
            <person name="Maejima Y."/>
            <person name="Iino T."/>
            <person name="Muraguchi Y."/>
            <person name="Fukuda K."/>
            <person name="Ohkuma M."/>
            <person name="Moriuchi R."/>
            <person name="Dohra H."/>
            <person name="Kimbara K."/>
            <person name="Shintani M."/>
        </authorList>
    </citation>
    <scope>NUCLEOTIDE SEQUENCE [LARGE SCALE GENOMIC DNA]</scope>
    <source>
        <strain evidence="3 4">Ys</strain>
    </source>
</reference>
<feature type="transmembrane region" description="Helical" evidence="1">
    <location>
        <begin position="226"/>
        <end position="243"/>
    </location>
</feature>
<organism evidence="3 4">
    <name type="scientific">Chryseotalea sanaruensis</name>
    <dbReference type="NCBI Taxonomy" id="2482724"/>
    <lineage>
        <taxon>Bacteria</taxon>
        <taxon>Pseudomonadati</taxon>
        <taxon>Bacteroidota</taxon>
        <taxon>Cytophagia</taxon>
        <taxon>Cytophagales</taxon>
        <taxon>Chryseotaleaceae</taxon>
        <taxon>Chryseotalea</taxon>
    </lineage>
</organism>
<protein>
    <submittedName>
        <fullName evidence="3">Acyltransferase</fullName>
    </submittedName>
</protein>
<keyword evidence="1" id="KW-0812">Transmembrane</keyword>
<feature type="domain" description="Acyltransferase 3" evidence="2">
    <location>
        <begin position="8"/>
        <end position="333"/>
    </location>
</feature>
<dbReference type="EMBL" id="BHXQ01000005">
    <property type="protein sequence ID" value="GCC52822.1"/>
    <property type="molecule type" value="Genomic_DNA"/>
</dbReference>
<comment type="caution">
    <text evidence="3">The sequence shown here is derived from an EMBL/GenBank/DDBJ whole genome shotgun (WGS) entry which is preliminary data.</text>
</comment>
<feature type="transmembrane region" description="Helical" evidence="1">
    <location>
        <begin position="290"/>
        <end position="310"/>
    </location>
</feature>
<evidence type="ECO:0000256" key="1">
    <source>
        <dbReference type="SAM" id="Phobius"/>
    </source>
</evidence>
<evidence type="ECO:0000313" key="3">
    <source>
        <dbReference type="EMBL" id="GCC52822.1"/>
    </source>
</evidence>
<dbReference type="InterPro" id="IPR002656">
    <property type="entry name" value="Acyl_transf_3_dom"/>
</dbReference>
<keyword evidence="3" id="KW-0012">Acyltransferase</keyword>
<dbReference type="AlphaFoldDB" id="A0A401UD99"/>
<name>A0A401UD99_9BACT</name>
<feature type="transmembrane region" description="Helical" evidence="1">
    <location>
        <begin position="12"/>
        <end position="34"/>
    </location>
</feature>
<keyword evidence="4" id="KW-1185">Reference proteome</keyword>
<feature type="transmembrane region" description="Helical" evidence="1">
    <location>
        <begin position="249"/>
        <end position="270"/>
    </location>
</feature>
<keyword evidence="1" id="KW-1133">Transmembrane helix</keyword>
<feature type="transmembrane region" description="Helical" evidence="1">
    <location>
        <begin position="128"/>
        <end position="148"/>
    </location>
</feature>
<feature type="transmembrane region" description="Helical" evidence="1">
    <location>
        <begin position="196"/>
        <end position="214"/>
    </location>
</feature>
<feature type="transmembrane region" description="Helical" evidence="1">
    <location>
        <begin position="316"/>
        <end position="336"/>
    </location>
</feature>
<evidence type="ECO:0000313" key="4">
    <source>
        <dbReference type="Proteomes" id="UP000288227"/>
    </source>
</evidence>
<feature type="transmembrane region" description="Helical" evidence="1">
    <location>
        <begin position="54"/>
        <end position="76"/>
    </location>
</feature>
<gene>
    <name evidence="3" type="ORF">SanaruYs_30610</name>
</gene>
<keyword evidence="1" id="KW-0472">Membrane</keyword>
<sequence length="368" mass="43105">MLITDRRYDIDWIRVIAIWLLLIYHTAIGFQPWGMMIGFITNSEPWAALWTPMAMLNVWRIPLLFFVSGMGVYFAIQNRNWKQLWAERASRILVPFVFGTLCIVPIHIYIMSSYYGMEYKYFPHTGHLWFLGNIVVYILLFTPLFYFLKKNETGKLAVALKKIMSHPVGLLIVIAAFVTEVLIIKPQPYEFYVMNLHGFFHGLLSFFFGFYFVYSGEVFWKMIVKWRWLFLLAGLSLFVLRMVEFEMSLPIPIYQLPIETICWILAVFAFGNKYLNQKSKTLQYLSQAAYPVYVLHMVFLYLGSVIIFPLDIVAPLKFLLVLVFTFAGCYFTYEIIRRIKALRFLFGLHNSPRSVSSSPRSVSSQTEI</sequence>
<proteinExistence type="predicted"/>
<dbReference type="Pfam" id="PF01757">
    <property type="entry name" value="Acyl_transf_3"/>
    <property type="match status" value="1"/>
</dbReference>
<evidence type="ECO:0000259" key="2">
    <source>
        <dbReference type="Pfam" id="PF01757"/>
    </source>
</evidence>
<dbReference type="PANTHER" id="PTHR36927">
    <property type="entry name" value="BLR4337 PROTEIN"/>
    <property type="match status" value="1"/>
</dbReference>
<feature type="transmembrane region" description="Helical" evidence="1">
    <location>
        <begin position="168"/>
        <end position="184"/>
    </location>
</feature>
<dbReference type="GO" id="GO:0016747">
    <property type="term" value="F:acyltransferase activity, transferring groups other than amino-acyl groups"/>
    <property type="evidence" value="ECO:0007669"/>
    <property type="project" value="InterPro"/>
</dbReference>
<accession>A0A401UD99</accession>
<feature type="transmembrane region" description="Helical" evidence="1">
    <location>
        <begin position="96"/>
        <end position="116"/>
    </location>
</feature>
<dbReference type="Proteomes" id="UP000288227">
    <property type="component" value="Unassembled WGS sequence"/>
</dbReference>